<sequence length="54" mass="6390">MLMRRVDELLSLKRAQVGENERIELVEDELGVIISGASQWFVRARYSPRHYLCR</sequence>
<protein>
    <submittedName>
        <fullName evidence="1">Uncharacterized protein</fullName>
    </submittedName>
</protein>
<proteinExistence type="predicted"/>
<dbReference type="PATRIC" id="fig|1423806.3.peg.728"/>
<comment type="caution">
    <text evidence="1">The sequence shown here is derived from an EMBL/GenBank/DDBJ whole genome shotgun (WGS) entry which is preliminary data.</text>
</comment>
<gene>
    <name evidence="1" type="ORF">FD15_GL000716</name>
</gene>
<organism evidence="1 2">
    <name type="scientific">Liquorilactobacillus sucicola DSM 21376 = JCM 15457</name>
    <dbReference type="NCBI Taxonomy" id="1423806"/>
    <lineage>
        <taxon>Bacteria</taxon>
        <taxon>Bacillati</taxon>
        <taxon>Bacillota</taxon>
        <taxon>Bacilli</taxon>
        <taxon>Lactobacillales</taxon>
        <taxon>Lactobacillaceae</taxon>
        <taxon>Liquorilactobacillus</taxon>
    </lineage>
</organism>
<dbReference type="AlphaFoldDB" id="A0A0R2DT26"/>
<dbReference type="EMBL" id="AYZF01000008">
    <property type="protein sequence ID" value="KRN07144.1"/>
    <property type="molecule type" value="Genomic_DNA"/>
</dbReference>
<accession>A0A0R2DT26</accession>
<evidence type="ECO:0000313" key="1">
    <source>
        <dbReference type="EMBL" id="KRN07144.1"/>
    </source>
</evidence>
<name>A0A0R2DT26_9LACO</name>
<dbReference type="Proteomes" id="UP000050961">
    <property type="component" value="Unassembled WGS sequence"/>
</dbReference>
<evidence type="ECO:0000313" key="2">
    <source>
        <dbReference type="Proteomes" id="UP000050961"/>
    </source>
</evidence>
<keyword evidence="2" id="KW-1185">Reference proteome</keyword>
<reference evidence="1 2" key="1">
    <citation type="journal article" date="2015" name="Genome Announc.">
        <title>Expanding the biotechnology potential of lactobacilli through comparative genomics of 213 strains and associated genera.</title>
        <authorList>
            <person name="Sun Z."/>
            <person name="Harris H.M."/>
            <person name="McCann A."/>
            <person name="Guo C."/>
            <person name="Argimon S."/>
            <person name="Zhang W."/>
            <person name="Yang X."/>
            <person name="Jeffery I.B."/>
            <person name="Cooney J.C."/>
            <person name="Kagawa T.F."/>
            <person name="Liu W."/>
            <person name="Song Y."/>
            <person name="Salvetti E."/>
            <person name="Wrobel A."/>
            <person name="Rasinkangas P."/>
            <person name="Parkhill J."/>
            <person name="Rea M.C."/>
            <person name="O'Sullivan O."/>
            <person name="Ritari J."/>
            <person name="Douillard F.P."/>
            <person name="Paul Ross R."/>
            <person name="Yang R."/>
            <person name="Briner A.E."/>
            <person name="Felis G.E."/>
            <person name="de Vos W.M."/>
            <person name="Barrangou R."/>
            <person name="Klaenhammer T.R."/>
            <person name="Caufield P.W."/>
            <person name="Cui Y."/>
            <person name="Zhang H."/>
            <person name="O'Toole P.W."/>
        </authorList>
    </citation>
    <scope>NUCLEOTIDE SEQUENCE [LARGE SCALE GENOMIC DNA]</scope>
    <source>
        <strain evidence="1 2">DSM 21376</strain>
    </source>
</reference>